<sequence length="313" mass="33581">MKIPSRYLASLPERAGRAGAALLGGAAYEFSETALPEFVRRSKLYEATVARVLRITIELLGDVRGVYPDSPMTVEELTVRKAAGNVVEFASVVVAGWSPLWLLAGAADVIGGSKVYLRTLVQELEQAGLLEPGTDISTYEDLLSRLEGTSGVLADAVDVPPLSVDDLRASWRALQSQATDLPSPDGLASIFAGLQEAARREGRSLLEVSTLVGLGAARAGIRIGDTYVFDYYRRALRSIAEEGLLAFLRRISSPYLERAGKHFDPAAPTYTERLLERLDRRRAGRGLPRQPGSGTEASTAPPLAPVEGSSEAS</sequence>
<gene>
    <name evidence="2" type="ORF">ENP34_06350</name>
</gene>
<feature type="region of interest" description="Disordered" evidence="1">
    <location>
        <begin position="280"/>
        <end position="313"/>
    </location>
</feature>
<dbReference type="EMBL" id="DSIY01000155">
    <property type="protein sequence ID" value="HEG91045.1"/>
    <property type="molecule type" value="Genomic_DNA"/>
</dbReference>
<proteinExistence type="predicted"/>
<accession>A0A831X8A5</accession>
<protein>
    <submittedName>
        <fullName evidence="2">Uncharacterized protein</fullName>
    </submittedName>
</protein>
<reference evidence="2" key="1">
    <citation type="journal article" date="2020" name="mSystems">
        <title>Genome- and Community-Level Interaction Insights into Carbon Utilization and Element Cycling Functions of Hydrothermarchaeota in Hydrothermal Sediment.</title>
        <authorList>
            <person name="Zhou Z."/>
            <person name="Liu Y."/>
            <person name="Xu W."/>
            <person name="Pan J."/>
            <person name="Luo Z.H."/>
            <person name="Li M."/>
        </authorList>
    </citation>
    <scope>NUCLEOTIDE SEQUENCE [LARGE SCALE GENOMIC DNA]</scope>
    <source>
        <strain evidence="2">SpSt-210</strain>
    </source>
</reference>
<evidence type="ECO:0000313" key="2">
    <source>
        <dbReference type="EMBL" id="HEG91045.1"/>
    </source>
</evidence>
<comment type="caution">
    <text evidence="2">The sequence shown here is derived from an EMBL/GenBank/DDBJ whole genome shotgun (WGS) entry which is preliminary data.</text>
</comment>
<name>A0A831X8A5_9BACT</name>
<organism evidence="2">
    <name type="scientific">Thermorudis peleae</name>
    <dbReference type="NCBI Taxonomy" id="1382356"/>
    <lineage>
        <taxon>Bacteria</taxon>
        <taxon>Pseudomonadati</taxon>
        <taxon>Thermomicrobiota</taxon>
        <taxon>Thermomicrobia</taxon>
        <taxon>Thermomicrobia incertae sedis</taxon>
        <taxon>Thermorudis</taxon>
    </lineage>
</organism>
<dbReference type="AlphaFoldDB" id="A0A831X8A5"/>
<evidence type="ECO:0000256" key="1">
    <source>
        <dbReference type="SAM" id="MobiDB-lite"/>
    </source>
</evidence>